<comment type="caution">
    <text evidence="3">The sequence shown here is derived from an EMBL/GenBank/DDBJ whole genome shotgun (WGS) entry which is preliminary data.</text>
</comment>
<evidence type="ECO:0000313" key="4">
    <source>
        <dbReference type="Proteomes" id="UP000194933"/>
    </source>
</evidence>
<evidence type="ECO:0000259" key="2">
    <source>
        <dbReference type="PROSITE" id="PS50943"/>
    </source>
</evidence>
<dbReference type="SMART" id="SM00530">
    <property type="entry name" value="HTH_XRE"/>
    <property type="match status" value="1"/>
</dbReference>
<proteinExistence type="predicted"/>
<dbReference type="InterPro" id="IPR010982">
    <property type="entry name" value="Lambda_DNA-bd_dom_sf"/>
</dbReference>
<sequence length="110" mass="12531">MFGEKLKSLRADSNRTQQQVADFLGITRAAYSHFENGRNEPDAETIVKLAELFNVSTDYLLGRKETENIKNPSSKVQTVAAHIDDDVTDEGMNEILNFIDYIKNRDHNNK</sequence>
<name>A0A2C9XQS9_9ENTE</name>
<dbReference type="GO" id="GO:0003677">
    <property type="term" value="F:DNA binding"/>
    <property type="evidence" value="ECO:0007669"/>
    <property type="project" value="UniProtKB-KW"/>
</dbReference>
<dbReference type="PANTHER" id="PTHR46558:SF14">
    <property type="entry name" value="HTH-TYPE TRANSCRIPTIONAL REGULATOR ANSR"/>
    <property type="match status" value="1"/>
</dbReference>
<dbReference type="PROSITE" id="PS50943">
    <property type="entry name" value="HTH_CROC1"/>
    <property type="match status" value="1"/>
</dbReference>
<dbReference type="CDD" id="cd00093">
    <property type="entry name" value="HTH_XRE"/>
    <property type="match status" value="1"/>
</dbReference>
<dbReference type="PANTHER" id="PTHR46558">
    <property type="entry name" value="TRACRIPTIONAL REGULATORY PROTEIN-RELATED-RELATED"/>
    <property type="match status" value="1"/>
</dbReference>
<evidence type="ECO:0000313" key="3">
    <source>
        <dbReference type="EMBL" id="OTP12509.1"/>
    </source>
</evidence>
<feature type="domain" description="HTH cro/C1-type" evidence="2">
    <location>
        <begin position="6"/>
        <end position="60"/>
    </location>
</feature>
<keyword evidence="4" id="KW-1185">Reference proteome</keyword>
<dbReference type="EMBL" id="NGMO01000001">
    <property type="protein sequence ID" value="OTP12509.1"/>
    <property type="molecule type" value="Genomic_DNA"/>
</dbReference>
<dbReference type="InterPro" id="IPR001387">
    <property type="entry name" value="Cro/C1-type_HTH"/>
</dbReference>
<dbReference type="AlphaFoldDB" id="A0A2C9XQS9"/>
<reference evidence="3 4" key="1">
    <citation type="submission" date="2017-05" db="EMBL/GenBank/DDBJ databases">
        <title>The Genome Sequence of Enterococcus sp. 10A9_DIV0425.</title>
        <authorList>
            <consortium name="The Broad Institute Genomics Platform"/>
            <consortium name="The Broad Institute Genomic Center for Infectious Diseases"/>
            <person name="Earl A."/>
            <person name="Manson A."/>
            <person name="Schwartman J."/>
            <person name="Gilmore M."/>
            <person name="Abouelleil A."/>
            <person name="Cao P."/>
            <person name="Chapman S."/>
            <person name="Cusick C."/>
            <person name="Shea T."/>
            <person name="Young S."/>
            <person name="Neafsey D."/>
            <person name="Nusbaum C."/>
            <person name="Birren B."/>
        </authorList>
    </citation>
    <scope>NUCLEOTIDE SEQUENCE [LARGE SCALE GENOMIC DNA]</scope>
    <source>
        <strain evidence="3 4">10A9_DIV0425</strain>
    </source>
</reference>
<protein>
    <recommendedName>
        <fullName evidence="2">HTH cro/C1-type domain-containing protein</fullName>
    </recommendedName>
</protein>
<dbReference type="Proteomes" id="UP000194933">
    <property type="component" value="Unassembled WGS sequence"/>
</dbReference>
<evidence type="ECO:0000256" key="1">
    <source>
        <dbReference type="ARBA" id="ARBA00023125"/>
    </source>
</evidence>
<keyword evidence="1" id="KW-0238">DNA-binding</keyword>
<organism evidence="3 4">
    <name type="scientific">Candidatus Enterococcus wittei</name>
    <dbReference type="NCBI Taxonomy" id="1987383"/>
    <lineage>
        <taxon>Bacteria</taxon>
        <taxon>Bacillati</taxon>
        <taxon>Bacillota</taxon>
        <taxon>Bacilli</taxon>
        <taxon>Lactobacillales</taxon>
        <taxon>Enterococcaceae</taxon>
        <taxon>Enterococcus</taxon>
    </lineage>
</organism>
<dbReference type="Pfam" id="PF01381">
    <property type="entry name" value="HTH_3"/>
    <property type="match status" value="1"/>
</dbReference>
<dbReference type="RefSeq" id="WP_086283929.1">
    <property type="nucleotide sequence ID" value="NZ_NGMO01000001.1"/>
</dbReference>
<dbReference type="SUPFAM" id="SSF47413">
    <property type="entry name" value="lambda repressor-like DNA-binding domains"/>
    <property type="match status" value="1"/>
</dbReference>
<accession>A0A2C9XQS9</accession>
<gene>
    <name evidence="3" type="ORF">A5844_000742</name>
</gene>
<dbReference type="Gene3D" id="1.10.260.40">
    <property type="entry name" value="lambda repressor-like DNA-binding domains"/>
    <property type="match status" value="1"/>
</dbReference>
<dbReference type="STRING" id="1987383.A5844_000742"/>